<name>A0A0Q3RK36_BRADI</name>
<dbReference type="EnsemblPlants" id="KQK13418">
    <property type="protein sequence ID" value="KQK13418"/>
    <property type="gene ID" value="BRADI_1g10023v3"/>
</dbReference>
<evidence type="ECO:0000313" key="4">
    <source>
        <dbReference type="Proteomes" id="UP000008810"/>
    </source>
</evidence>
<dbReference type="ExpressionAtlas" id="A0A0Q3RK36">
    <property type="expression patterns" value="baseline"/>
</dbReference>
<organism evidence="2">
    <name type="scientific">Brachypodium distachyon</name>
    <name type="common">Purple false brome</name>
    <name type="synonym">Trachynia distachya</name>
    <dbReference type="NCBI Taxonomy" id="15368"/>
    <lineage>
        <taxon>Eukaryota</taxon>
        <taxon>Viridiplantae</taxon>
        <taxon>Streptophyta</taxon>
        <taxon>Embryophyta</taxon>
        <taxon>Tracheophyta</taxon>
        <taxon>Spermatophyta</taxon>
        <taxon>Magnoliopsida</taxon>
        <taxon>Liliopsida</taxon>
        <taxon>Poales</taxon>
        <taxon>Poaceae</taxon>
        <taxon>BOP clade</taxon>
        <taxon>Pooideae</taxon>
        <taxon>Stipodae</taxon>
        <taxon>Brachypodieae</taxon>
        <taxon>Brachypodium</taxon>
    </lineage>
</organism>
<dbReference type="AlphaFoldDB" id="A0A0Q3RK36"/>
<feature type="compositionally biased region" description="Low complexity" evidence="1">
    <location>
        <begin position="24"/>
        <end position="40"/>
    </location>
</feature>
<reference evidence="2" key="2">
    <citation type="submission" date="2017-06" db="EMBL/GenBank/DDBJ databases">
        <title>WGS assembly of Brachypodium distachyon.</title>
        <authorList>
            <consortium name="The International Brachypodium Initiative"/>
            <person name="Lucas S."/>
            <person name="Harmon-Smith M."/>
            <person name="Lail K."/>
            <person name="Tice H."/>
            <person name="Grimwood J."/>
            <person name="Bruce D."/>
            <person name="Barry K."/>
            <person name="Shu S."/>
            <person name="Lindquist E."/>
            <person name="Wang M."/>
            <person name="Pitluck S."/>
            <person name="Vogel J.P."/>
            <person name="Garvin D.F."/>
            <person name="Mockler T.C."/>
            <person name="Schmutz J."/>
            <person name="Rokhsar D."/>
            <person name="Bevan M.W."/>
        </authorList>
    </citation>
    <scope>NUCLEOTIDE SEQUENCE</scope>
    <source>
        <strain evidence="2">Bd21</strain>
    </source>
</reference>
<accession>A0A0Q3RK36</accession>
<reference evidence="2 3" key="1">
    <citation type="journal article" date="2010" name="Nature">
        <title>Genome sequencing and analysis of the model grass Brachypodium distachyon.</title>
        <authorList>
            <consortium name="International Brachypodium Initiative"/>
        </authorList>
    </citation>
    <scope>NUCLEOTIDE SEQUENCE [LARGE SCALE GENOMIC DNA]</scope>
    <source>
        <strain evidence="2 3">Bd21</strain>
    </source>
</reference>
<dbReference type="InParanoid" id="A0A0Q3RK36"/>
<dbReference type="Gramene" id="KQK13418">
    <property type="protein sequence ID" value="KQK13418"/>
    <property type="gene ID" value="BRADI_1g10023v3"/>
</dbReference>
<evidence type="ECO:0000313" key="3">
    <source>
        <dbReference type="EnsemblPlants" id="KQK13418"/>
    </source>
</evidence>
<gene>
    <name evidence="2" type="ORF">BRADI_1g10023v3</name>
</gene>
<dbReference type="Proteomes" id="UP000008810">
    <property type="component" value="Chromosome 1"/>
</dbReference>
<evidence type="ECO:0000256" key="1">
    <source>
        <dbReference type="SAM" id="MobiDB-lite"/>
    </source>
</evidence>
<sequence length="152" mass="16863">MATTLTLLAWRWWRRCPEQRRRSGGITSSGGLNNTSGGVTGSTYGVRQAMSHRRLQARHLRQRRMQQQGLSGATAWPAAAAQQAEGVQSTRTVPAEGYPCSSMGHQCITAGGRTSPCFHHGSVNEEDECLFIFFFFLKATFHFLSCESFFPC</sequence>
<proteinExistence type="predicted"/>
<keyword evidence="4" id="KW-1185">Reference proteome</keyword>
<reference evidence="3" key="3">
    <citation type="submission" date="2018-08" db="UniProtKB">
        <authorList>
            <consortium name="EnsemblPlants"/>
        </authorList>
    </citation>
    <scope>IDENTIFICATION</scope>
    <source>
        <strain evidence="3">cv. Bd21</strain>
    </source>
</reference>
<dbReference type="EMBL" id="CM000880">
    <property type="protein sequence ID" value="KQK13418.1"/>
    <property type="molecule type" value="Genomic_DNA"/>
</dbReference>
<feature type="region of interest" description="Disordered" evidence="1">
    <location>
        <begin position="20"/>
        <end position="40"/>
    </location>
</feature>
<protein>
    <submittedName>
        <fullName evidence="2 3">Uncharacterized protein</fullName>
    </submittedName>
</protein>
<evidence type="ECO:0000313" key="2">
    <source>
        <dbReference type="EMBL" id="KQK13418.1"/>
    </source>
</evidence>